<dbReference type="AlphaFoldDB" id="A0AAV9JMV6"/>
<gene>
    <name evidence="2" type="ORF">LTR36_001905</name>
</gene>
<evidence type="ECO:0000313" key="3">
    <source>
        <dbReference type="Proteomes" id="UP001324427"/>
    </source>
</evidence>
<dbReference type="EMBL" id="JAVFHQ010000014">
    <property type="protein sequence ID" value="KAK4546687.1"/>
    <property type="molecule type" value="Genomic_DNA"/>
</dbReference>
<feature type="region of interest" description="Disordered" evidence="1">
    <location>
        <begin position="136"/>
        <end position="160"/>
    </location>
</feature>
<accession>A0AAV9JMV6</accession>
<feature type="compositionally biased region" description="Low complexity" evidence="1">
    <location>
        <begin position="190"/>
        <end position="202"/>
    </location>
</feature>
<evidence type="ECO:0000256" key="1">
    <source>
        <dbReference type="SAM" id="MobiDB-lite"/>
    </source>
</evidence>
<organism evidence="2 3">
    <name type="scientific">Oleoguttula mirabilis</name>
    <dbReference type="NCBI Taxonomy" id="1507867"/>
    <lineage>
        <taxon>Eukaryota</taxon>
        <taxon>Fungi</taxon>
        <taxon>Dikarya</taxon>
        <taxon>Ascomycota</taxon>
        <taxon>Pezizomycotina</taxon>
        <taxon>Dothideomycetes</taxon>
        <taxon>Dothideomycetidae</taxon>
        <taxon>Mycosphaerellales</taxon>
        <taxon>Teratosphaeriaceae</taxon>
        <taxon>Oleoguttula</taxon>
    </lineage>
</organism>
<sequence>MVSSSDAAPADIAGGNGDGVNEGEFNASAWAAAGDNNTLRVYYALDTNMIQLHKKGSVNEAEHIARTLVSYADLPLLLRARACLVMAHSTEPGYVQWAREAVRIAQMCLDHATEAGVDMPTAEQRMLAQCEEALQNAQDDLQKEEAEEEEEEEEELPSMSMSAADRLVVEGAIPRQMPATRKKHGLATLGGVSRTTTGPSRRSTCELLQPQQEREGGTVTKEAVVRLGGDDDVDMDEYEKHY</sequence>
<protein>
    <submittedName>
        <fullName evidence="2">Uncharacterized protein</fullName>
    </submittedName>
</protein>
<reference evidence="2 3" key="1">
    <citation type="submission" date="2021-11" db="EMBL/GenBank/DDBJ databases">
        <title>Black yeast isolated from Biological Soil Crust.</title>
        <authorList>
            <person name="Kurbessoian T."/>
        </authorList>
    </citation>
    <scope>NUCLEOTIDE SEQUENCE [LARGE SCALE GENOMIC DNA]</scope>
    <source>
        <strain evidence="2 3">CCFEE 5522</strain>
    </source>
</reference>
<proteinExistence type="predicted"/>
<dbReference type="Proteomes" id="UP001324427">
    <property type="component" value="Unassembled WGS sequence"/>
</dbReference>
<keyword evidence="3" id="KW-1185">Reference proteome</keyword>
<feature type="compositionally biased region" description="Acidic residues" evidence="1">
    <location>
        <begin position="145"/>
        <end position="156"/>
    </location>
</feature>
<name>A0AAV9JMV6_9PEZI</name>
<comment type="caution">
    <text evidence="2">The sequence shown here is derived from an EMBL/GenBank/DDBJ whole genome shotgun (WGS) entry which is preliminary data.</text>
</comment>
<feature type="region of interest" description="Disordered" evidence="1">
    <location>
        <begin position="189"/>
        <end position="217"/>
    </location>
</feature>
<evidence type="ECO:0000313" key="2">
    <source>
        <dbReference type="EMBL" id="KAK4546687.1"/>
    </source>
</evidence>